<keyword evidence="3" id="KW-1185">Reference proteome</keyword>
<dbReference type="InterPro" id="IPR016040">
    <property type="entry name" value="NAD(P)-bd_dom"/>
</dbReference>
<dbReference type="PANTHER" id="PTHR48079">
    <property type="entry name" value="PROTEIN YEEZ"/>
    <property type="match status" value="1"/>
</dbReference>
<evidence type="ECO:0000259" key="1">
    <source>
        <dbReference type="Pfam" id="PF13460"/>
    </source>
</evidence>
<accession>A0ABR3QU37</accession>
<reference evidence="2 3" key="1">
    <citation type="submission" date="2024-02" db="EMBL/GenBank/DDBJ databases">
        <title>De novo assembly and annotation of 12 fungi associated with fruit tree decline syndrome in Ontario, Canada.</title>
        <authorList>
            <person name="Sulman M."/>
            <person name="Ellouze W."/>
            <person name="Ilyukhin E."/>
        </authorList>
    </citation>
    <scope>NUCLEOTIDE SEQUENCE [LARGE SCALE GENOMIC DNA]</scope>
    <source>
        <strain evidence="2 3">M97-236</strain>
    </source>
</reference>
<sequence>MSVAKILLTGATGFIGGEILHTLARAGHSGLHITSLVRDASKAQQVQSAYPEVKTILGDLDDTELIKEQSKAADVVLNFAATGHAASAKAIAEGLQARQKETQKPGYWIQISGATVYATEEIGSGSFGNATDDTYDDLKDQKKILSAIQKNPKRVVENLVISQSPSSVKTALIVGPLIYGVGNGPVNQRSVQAPEIAKTTLKLGHGFKLNEGKNIWSNIHVHDLASLVSLLVGAAKDGKDGFWNEEGVFNVENGELVCHQIATDDILLTDQAFGDLSALITKEAHKLGFIRSADHLETIDAAKADSLSDHASILWGTNARTRSSNAQKKLGWNPTGASLEDTLADLVQKEGEAFDSEKPSKSKL</sequence>
<feature type="domain" description="NAD(P)-binding" evidence="1">
    <location>
        <begin position="10"/>
        <end position="96"/>
    </location>
</feature>
<gene>
    <name evidence="2" type="ORF">SLS59_008326</name>
</gene>
<dbReference type="Proteomes" id="UP001521222">
    <property type="component" value="Unassembled WGS sequence"/>
</dbReference>
<dbReference type="InterPro" id="IPR036291">
    <property type="entry name" value="NAD(P)-bd_dom_sf"/>
</dbReference>
<dbReference type="EMBL" id="JAKIXB020000032">
    <property type="protein sequence ID" value="KAL1595394.1"/>
    <property type="molecule type" value="Genomic_DNA"/>
</dbReference>
<comment type="caution">
    <text evidence="2">The sequence shown here is derived from an EMBL/GenBank/DDBJ whole genome shotgun (WGS) entry which is preliminary data.</text>
</comment>
<evidence type="ECO:0000313" key="3">
    <source>
        <dbReference type="Proteomes" id="UP001521222"/>
    </source>
</evidence>
<dbReference type="Gene3D" id="3.40.50.720">
    <property type="entry name" value="NAD(P)-binding Rossmann-like Domain"/>
    <property type="match status" value="1"/>
</dbReference>
<evidence type="ECO:0000313" key="2">
    <source>
        <dbReference type="EMBL" id="KAL1595394.1"/>
    </source>
</evidence>
<name>A0ABR3QU37_9PLEO</name>
<protein>
    <recommendedName>
        <fullName evidence="1">NAD(P)-binding domain-containing protein</fullName>
    </recommendedName>
</protein>
<dbReference type="SUPFAM" id="SSF51735">
    <property type="entry name" value="NAD(P)-binding Rossmann-fold domains"/>
    <property type="match status" value="1"/>
</dbReference>
<organism evidence="2 3">
    <name type="scientific">Nothophoma quercina</name>
    <dbReference type="NCBI Taxonomy" id="749835"/>
    <lineage>
        <taxon>Eukaryota</taxon>
        <taxon>Fungi</taxon>
        <taxon>Dikarya</taxon>
        <taxon>Ascomycota</taxon>
        <taxon>Pezizomycotina</taxon>
        <taxon>Dothideomycetes</taxon>
        <taxon>Pleosporomycetidae</taxon>
        <taxon>Pleosporales</taxon>
        <taxon>Pleosporineae</taxon>
        <taxon>Didymellaceae</taxon>
        <taxon>Nothophoma</taxon>
    </lineage>
</organism>
<dbReference type="InterPro" id="IPR051783">
    <property type="entry name" value="NAD(P)-dependent_oxidoreduct"/>
</dbReference>
<dbReference type="PANTHER" id="PTHR48079:SF8">
    <property type="entry name" value="NAD(P)-BINDING DOMAIN-CONTAINING PROTEIN"/>
    <property type="match status" value="1"/>
</dbReference>
<dbReference type="Pfam" id="PF13460">
    <property type="entry name" value="NAD_binding_10"/>
    <property type="match status" value="1"/>
</dbReference>
<proteinExistence type="predicted"/>